<dbReference type="EMBL" id="CAJQZP010000987">
    <property type="protein sequence ID" value="CAG5007198.1"/>
    <property type="molecule type" value="Genomic_DNA"/>
</dbReference>
<protein>
    <submittedName>
        <fullName evidence="1">(apollo) hypothetical protein</fullName>
    </submittedName>
</protein>
<sequence>MSINLEKVIEQNPRILDLREKLNEIRKKQDLKVDKTTKSVIKYIITQQFSEDNESNESVPYSLLFDLQTDPTTSHKGVMDADTRKSYHEIISNHKPLSLKNITNPANKRIDRLPNVISFDDKPMKEFEYSCEKEITIPDKKTFSTHSRSDLCLQLKFHIHPRQCRNQKCTPKNE</sequence>
<gene>
    <name evidence="1" type="ORF">PAPOLLO_LOCUS14882</name>
</gene>
<dbReference type="Proteomes" id="UP000691718">
    <property type="component" value="Unassembled WGS sequence"/>
</dbReference>
<evidence type="ECO:0000313" key="2">
    <source>
        <dbReference type="Proteomes" id="UP000691718"/>
    </source>
</evidence>
<reference evidence="1" key="1">
    <citation type="submission" date="2021-04" db="EMBL/GenBank/DDBJ databases">
        <authorList>
            <person name="Tunstrom K."/>
        </authorList>
    </citation>
    <scope>NUCLEOTIDE SEQUENCE</scope>
</reference>
<name>A0A8S3X7S2_PARAO</name>
<dbReference type="AlphaFoldDB" id="A0A8S3X7S2"/>
<dbReference type="OrthoDB" id="10038993at2759"/>
<evidence type="ECO:0000313" key="1">
    <source>
        <dbReference type="EMBL" id="CAG5007198.1"/>
    </source>
</evidence>
<organism evidence="1 2">
    <name type="scientific">Parnassius apollo</name>
    <name type="common">Apollo butterfly</name>
    <name type="synonym">Papilio apollo</name>
    <dbReference type="NCBI Taxonomy" id="110799"/>
    <lineage>
        <taxon>Eukaryota</taxon>
        <taxon>Metazoa</taxon>
        <taxon>Ecdysozoa</taxon>
        <taxon>Arthropoda</taxon>
        <taxon>Hexapoda</taxon>
        <taxon>Insecta</taxon>
        <taxon>Pterygota</taxon>
        <taxon>Neoptera</taxon>
        <taxon>Endopterygota</taxon>
        <taxon>Lepidoptera</taxon>
        <taxon>Glossata</taxon>
        <taxon>Ditrysia</taxon>
        <taxon>Papilionoidea</taxon>
        <taxon>Papilionidae</taxon>
        <taxon>Parnassiinae</taxon>
        <taxon>Parnassini</taxon>
        <taxon>Parnassius</taxon>
        <taxon>Parnassius</taxon>
    </lineage>
</organism>
<comment type="caution">
    <text evidence="1">The sequence shown here is derived from an EMBL/GenBank/DDBJ whole genome shotgun (WGS) entry which is preliminary data.</text>
</comment>
<proteinExistence type="predicted"/>
<keyword evidence="2" id="KW-1185">Reference proteome</keyword>
<accession>A0A8S3X7S2</accession>